<keyword evidence="10" id="KW-1185">Reference proteome</keyword>
<comment type="similarity">
    <text evidence="2">Belongs to the ABC transporter superfamily.</text>
</comment>
<gene>
    <name evidence="9" type="ORF">ACFSKQ_17875</name>
</gene>
<name>A0ABW5CSJ5_9HYPH</name>
<keyword evidence="6 9" id="KW-0067">ATP-binding</keyword>
<dbReference type="Pfam" id="PF00005">
    <property type="entry name" value="ABC_tran"/>
    <property type="match status" value="1"/>
</dbReference>
<evidence type="ECO:0000256" key="6">
    <source>
        <dbReference type="ARBA" id="ARBA00022840"/>
    </source>
</evidence>
<keyword evidence="3" id="KW-0813">Transport</keyword>
<evidence type="ECO:0000256" key="5">
    <source>
        <dbReference type="ARBA" id="ARBA00022741"/>
    </source>
</evidence>
<dbReference type="SUPFAM" id="SSF52540">
    <property type="entry name" value="P-loop containing nucleoside triphosphate hydrolases"/>
    <property type="match status" value="1"/>
</dbReference>
<dbReference type="InterPro" id="IPR027417">
    <property type="entry name" value="P-loop_NTPase"/>
</dbReference>
<dbReference type="Proteomes" id="UP001597371">
    <property type="component" value="Unassembled WGS sequence"/>
</dbReference>
<evidence type="ECO:0000256" key="4">
    <source>
        <dbReference type="ARBA" id="ARBA00022475"/>
    </source>
</evidence>
<sequence>MISPAKPSPALLEVENLRLSVPTDEGRTQILKGVDLTLRQGEVLGVAGESGCGKSTLIKTILGIAPRKARVDAGSVRLAGKDLLEAPRGSALRRTFGFIPQDPWLAMNPVFRVGTQMMEILRWNGLPGEEPRPIRRSERARYREHLVSLLRAVRLPDPEGALERYPHQFSGGQRQRILIASALASRPRALLADEPTTALDVTTQLEILKLLQELVAAHDMTMLFVTHDFGVISQLCDRVAVMYAGRVVETGRTRQIIDAPSDPYTAGLIAAHPDRGGFSFVESGKGGRT</sequence>
<dbReference type="PROSITE" id="PS50893">
    <property type="entry name" value="ABC_TRANSPORTER_2"/>
    <property type="match status" value="1"/>
</dbReference>
<evidence type="ECO:0000256" key="2">
    <source>
        <dbReference type="ARBA" id="ARBA00005417"/>
    </source>
</evidence>
<dbReference type="RefSeq" id="WP_209738169.1">
    <property type="nucleotide sequence ID" value="NZ_CP072611.1"/>
</dbReference>
<dbReference type="CDD" id="cd03257">
    <property type="entry name" value="ABC_NikE_OppD_transporters"/>
    <property type="match status" value="1"/>
</dbReference>
<evidence type="ECO:0000256" key="3">
    <source>
        <dbReference type="ARBA" id="ARBA00022448"/>
    </source>
</evidence>
<feature type="domain" description="ABC transporter" evidence="8">
    <location>
        <begin position="12"/>
        <end position="269"/>
    </location>
</feature>
<dbReference type="Gene3D" id="3.40.50.300">
    <property type="entry name" value="P-loop containing nucleotide triphosphate hydrolases"/>
    <property type="match status" value="1"/>
</dbReference>
<keyword evidence="4" id="KW-1003">Cell membrane</keyword>
<dbReference type="GO" id="GO:0005524">
    <property type="term" value="F:ATP binding"/>
    <property type="evidence" value="ECO:0007669"/>
    <property type="project" value="UniProtKB-KW"/>
</dbReference>
<comment type="subcellular location">
    <subcellularLocation>
        <location evidence="1">Cell inner membrane</location>
        <topology evidence="1">Peripheral membrane protein</topology>
    </subcellularLocation>
</comment>
<evidence type="ECO:0000313" key="9">
    <source>
        <dbReference type="EMBL" id="MFD2239320.1"/>
    </source>
</evidence>
<dbReference type="PROSITE" id="PS00211">
    <property type="entry name" value="ABC_TRANSPORTER_1"/>
    <property type="match status" value="1"/>
</dbReference>
<dbReference type="EMBL" id="JBHUIJ010000028">
    <property type="protein sequence ID" value="MFD2239320.1"/>
    <property type="molecule type" value="Genomic_DNA"/>
</dbReference>
<evidence type="ECO:0000313" key="10">
    <source>
        <dbReference type="Proteomes" id="UP001597371"/>
    </source>
</evidence>
<evidence type="ECO:0000256" key="7">
    <source>
        <dbReference type="ARBA" id="ARBA00023136"/>
    </source>
</evidence>
<dbReference type="PANTHER" id="PTHR43297:SF2">
    <property type="entry name" value="DIPEPTIDE TRANSPORT ATP-BINDING PROTEIN DPPD"/>
    <property type="match status" value="1"/>
</dbReference>
<comment type="caution">
    <text evidence="9">The sequence shown here is derived from an EMBL/GenBank/DDBJ whole genome shotgun (WGS) entry which is preliminary data.</text>
</comment>
<dbReference type="InterPro" id="IPR003593">
    <property type="entry name" value="AAA+_ATPase"/>
</dbReference>
<organism evidence="9 10">
    <name type="scientific">Aureimonas populi</name>
    <dbReference type="NCBI Taxonomy" id="1701758"/>
    <lineage>
        <taxon>Bacteria</taxon>
        <taxon>Pseudomonadati</taxon>
        <taxon>Pseudomonadota</taxon>
        <taxon>Alphaproteobacteria</taxon>
        <taxon>Hyphomicrobiales</taxon>
        <taxon>Aurantimonadaceae</taxon>
        <taxon>Aureimonas</taxon>
    </lineage>
</organism>
<keyword evidence="5" id="KW-0547">Nucleotide-binding</keyword>
<dbReference type="InterPro" id="IPR050388">
    <property type="entry name" value="ABC_Ni/Peptide_Import"/>
</dbReference>
<evidence type="ECO:0000259" key="8">
    <source>
        <dbReference type="PROSITE" id="PS50893"/>
    </source>
</evidence>
<reference evidence="10" key="1">
    <citation type="journal article" date="2019" name="Int. J. Syst. Evol. Microbiol.">
        <title>The Global Catalogue of Microorganisms (GCM) 10K type strain sequencing project: providing services to taxonomists for standard genome sequencing and annotation.</title>
        <authorList>
            <consortium name="The Broad Institute Genomics Platform"/>
            <consortium name="The Broad Institute Genome Sequencing Center for Infectious Disease"/>
            <person name="Wu L."/>
            <person name="Ma J."/>
        </authorList>
    </citation>
    <scope>NUCLEOTIDE SEQUENCE [LARGE SCALE GENOMIC DNA]</scope>
    <source>
        <strain evidence="10">ZS-35-S2</strain>
    </source>
</reference>
<evidence type="ECO:0000256" key="1">
    <source>
        <dbReference type="ARBA" id="ARBA00004417"/>
    </source>
</evidence>
<protein>
    <submittedName>
        <fullName evidence="9">ABC transporter ATP-binding protein</fullName>
    </submittedName>
</protein>
<dbReference type="SMART" id="SM00382">
    <property type="entry name" value="AAA"/>
    <property type="match status" value="1"/>
</dbReference>
<dbReference type="PANTHER" id="PTHR43297">
    <property type="entry name" value="OLIGOPEPTIDE TRANSPORT ATP-BINDING PROTEIN APPD"/>
    <property type="match status" value="1"/>
</dbReference>
<keyword evidence="7" id="KW-0472">Membrane</keyword>
<dbReference type="InterPro" id="IPR017871">
    <property type="entry name" value="ABC_transporter-like_CS"/>
</dbReference>
<proteinExistence type="inferred from homology"/>
<accession>A0ABW5CSJ5</accession>
<dbReference type="InterPro" id="IPR003439">
    <property type="entry name" value="ABC_transporter-like_ATP-bd"/>
</dbReference>